<feature type="compositionally biased region" description="Basic and acidic residues" evidence="11">
    <location>
        <begin position="216"/>
        <end position="231"/>
    </location>
</feature>
<keyword evidence="3" id="KW-0479">Metal-binding</keyword>
<dbReference type="PROSITE" id="PS50157">
    <property type="entry name" value="ZINC_FINGER_C2H2_2"/>
    <property type="match status" value="7"/>
</dbReference>
<reference evidence="13" key="2">
    <citation type="submission" date="2020-02" db="EMBL/GenBank/DDBJ databases">
        <title>Esox lucius (northern pike) genome, fEsoLuc1, primary haplotype.</title>
        <authorList>
            <person name="Myers G."/>
            <person name="Karagic N."/>
            <person name="Meyer A."/>
            <person name="Pippel M."/>
            <person name="Reichard M."/>
            <person name="Winkler S."/>
            <person name="Tracey A."/>
            <person name="Sims Y."/>
            <person name="Howe K."/>
            <person name="Rhie A."/>
            <person name="Formenti G."/>
            <person name="Durbin R."/>
            <person name="Fedrigo O."/>
            <person name="Jarvis E.D."/>
        </authorList>
    </citation>
    <scope>NUCLEOTIDE SEQUENCE [LARGE SCALE GENOMIC DNA]</scope>
</reference>
<dbReference type="Bgee" id="ENSELUG00000025993">
    <property type="expression patterns" value="Expressed in ovary and 15 other cell types or tissues"/>
</dbReference>
<comment type="subcellular location">
    <subcellularLocation>
        <location evidence="1">Nucleus</location>
    </subcellularLocation>
</comment>
<proteinExistence type="inferred from homology"/>
<dbReference type="GO" id="GO:0005634">
    <property type="term" value="C:nucleus"/>
    <property type="evidence" value="ECO:0007669"/>
    <property type="project" value="UniProtKB-SubCell"/>
</dbReference>
<dbReference type="SUPFAM" id="SSF57667">
    <property type="entry name" value="beta-beta-alpha zinc fingers"/>
    <property type="match status" value="4"/>
</dbReference>
<reference evidence="13" key="3">
    <citation type="submission" date="2025-08" db="UniProtKB">
        <authorList>
            <consortium name="Ensembl"/>
        </authorList>
    </citation>
    <scope>IDENTIFICATION</scope>
</reference>
<name>A0A3P9AN04_ESOLU</name>
<keyword evidence="7" id="KW-0805">Transcription regulation</keyword>
<feature type="domain" description="C2H2-type" evidence="12">
    <location>
        <begin position="99"/>
        <end position="126"/>
    </location>
</feature>
<protein>
    <recommendedName>
        <fullName evidence="12">C2H2-type domain-containing protein</fullName>
    </recommendedName>
</protein>
<dbReference type="Ensembl" id="ENSELUT00000036533.3">
    <property type="protein sequence ID" value="ENSELUP00000042446.3"/>
    <property type="gene ID" value="ENSELUG00000025993.2"/>
</dbReference>
<sequence length="365" mass="41785">MIRDRLVAGLCDRALSEQLQMDPELTLDKAIACIYQSERMKKQQELPEEAFKANNSASDISGVLSCSQQTSQENVDESLDTDDVDNCIESSNPGGGKPHHCSYCGSSFQKVRDLMRHQRTHTGEKPHHCPVCNKSFARLDKLKLHQEIHTGVKPHSCPDCEKSFARLDKLQLHQRTHTGVKSHHCPDCDRSFSRLDKLNSHKKSHGTETVNFHPTDSLKDIKTSSKVRESRTYQSRIKATTPREEETQDTDDSDEWTPRSRSGGEKPHYCSDCGRSFRKVRDLMRHQRTHTGEKPHHCPVCNRGFARLDKLKLHQEVHTGVKPHSCPDCEKSFARLDNLKLHQKIHMKKELNLVALKNIFFKNNL</sequence>
<dbReference type="FunFam" id="3.30.160.60:FF:000464">
    <property type="entry name" value="Zinc finger and SCAN domain containing 25"/>
    <property type="match status" value="1"/>
</dbReference>
<dbReference type="GeneTree" id="ENSGT00940000154308"/>
<feature type="region of interest" description="Disordered" evidence="11">
    <location>
        <begin position="201"/>
        <end position="269"/>
    </location>
</feature>
<dbReference type="PANTHER" id="PTHR23235">
    <property type="entry name" value="KRUEPPEL-LIKE TRANSCRIPTION FACTOR"/>
    <property type="match status" value="1"/>
</dbReference>
<accession>A0A3P9AN04</accession>
<feature type="compositionally biased region" description="Basic and acidic residues" evidence="11">
    <location>
        <begin position="256"/>
        <end position="269"/>
    </location>
</feature>
<keyword evidence="4" id="KW-0677">Repeat</keyword>
<evidence type="ECO:0000256" key="4">
    <source>
        <dbReference type="ARBA" id="ARBA00022737"/>
    </source>
</evidence>
<comment type="similarity">
    <text evidence="2">Belongs to the krueppel C2H2-type zinc-finger protein family.</text>
</comment>
<dbReference type="FunFam" id="3.30.160.60:FF:000446">
    <property type="entry name" value="Zinc finger protein"/>
    <property type="match status" value="1"/>
</dbReference>
<dbReference type="PROSITE" id="PS00028">
    <property type="entry name" value="ZINC_FINGER_C2H2_1"/>
    <property type="match status" value="7"/>
</dbReference>
<dbReference type="FunFam" id="3.30.160.60:FF:001483">
    <property type="entry name" value="Zinc finger protein 1005"/>
    <property type="match status" value="1"/>
</dbReference>
<dbReference type="Gene3D" id="3.30.160.60">
    <property type="entry name" value="Classic Zinc Finger"/>
    <property type="match status" value="7"/>
</dbReference>
<evidence type="ECO:0000313" key="13">
    <source>
        <dbReference type="Ensembl" id="ENSELUP00000042446.3"/>
    </source>
</evidence>
<reference evidence="14" key="1">
    <citation type="journal article" date="2014" name="PLoS ONE">
        <title>The genome and linkage map of the northern pike (Esox lucius): conserved synteny revealed between the salmonid sister group and the Neoteleostei.</title>
        <authorList>
            <person name="Rondeau E.B."/>
            <person name="Minkley D.R."/>
            <person name="Leong J.S."/>
            <person name="Messmer A.M."/>
            <person name="Jantzen J.R."/>
            <person name="von Schalburg K.R."/>
            <person name="Lemon C."/>
            <person name="Bird N.H."/>
            <person name="Koop B.F."/>
        </authorList>
    </citation>
    <scope>NUCLEOTIDE SEQUENCE</scope>
</reference>
<dbReference type="SMART" id="SM00355">
    <property type="entry name" value="ZnF_C2H2"/>
    <property type="match status" value="7"/>
</dbReference>
<feature type="compositionally biased region" description="Acidic residues" evidence="11">
    <location>
        <begin position="246"/>
        <end position="255"/>
    </location>
</feature>
<feature type="domain" description="C2H2-type" evidence="12">
    <location>
        <begin position="127"/>
        <end position="154"/>
    </location>
</feature>
<keyword evidence="9" id="KW-0539">Nucleus</keyword>
<feature type="domain" description="C2H2-type" evidence="12">
    <location>
        <begin position="296"/>
        <end position="323"/>
    </location>
</feature>
<feature type="domain" description="C2H2-type" evidence="12">
    <location>
        <begin position="183"/>
        <end position="210"/>
    </location>
</feature>
<keyword evidence="14" id="KW-1185">Reference proteome</keyword>
<organism evidence="13 14">
    <name type="scientific">Esox lucius</name>
    <name type="common">Northern pike</name>
    <dbReference type="NCBI Taxonomy" id="8010"/>
    <lineage>
        <taxon>Eukaryota</taxon>
        <taxon>Metazoa</taxon>
        <taxon>Chordata</taxon>
        <taxon>Craniata</taxon>
        <taxon>Vertebrata</taxon>
        <taxon>Euteleostomi</taxon>
        <taxon>Actinopterygii</taxon>
        <taxon>Neopterygii</taxon>
        <taxon>Teleostei</taxon>
        <taxon>Protacanthopterygii</taxon>
        <taxon>Esociformes</taxon>
        <taxon>Esocidae</taxon>
        <taxon>Esox</taxon>
    </lineage>
</organism>
<dbReference type="Pfam" id="PF13912">
    <property type="entry name" value="zf-C2H2_6"/>
    <property type="match status" value="2"/>
</dbReference>
<dbReference type="InParanoid" id="A0A3P9AN04"/>
<dbReference type="GO" id="GO:0008270">
    <property type="term" value="F:zinc ion binding"/>
    <property type="evidence" value="ECO:0007669"/>
    <property type="project" value="UniProtKB-KW"/>
</dbReference>
<dbReference type="AlphaFoldDB" id="A0A3P9AN04"/>
<evidence type="ECO:0000256" key="8">
    <source>
        <dbReference type="ARBA" id="ARBA00023163"/>
    </source>
</evidence>
<keyword evidence="5 10" id="KW-0863">Zinc-finger</keyword>
<evidence type="ECO:0000256" key="1">
    <source>
        <dbReference type="ARBA" id="ARBA00004123"/>
    </source>
</evidence>
<dbReference type="InterPro" id="IPR013087">
    <property type="entry name" value="Znf_C2H2_type"/>
</dbReference>
<evidence type="ECO:0000313" key="14">
    <source>
        <dbReference type="Proteomes" id="UP000265140"/>
    </source>
</evidence>
<evidence type="ECO:0000256" key="11">
    <source>
        <dbReference type="SAM" id="MobiDB-lite"/>
    </source>
</evidence>
<feature type="domain" description="C2H2-type" evidence="12">
    <location>
        <begin position="155"/>
        <end position="182"/>
    </location>
</feature>
<evidence type="ECO:0000256" key="6">
    <source>
        <dbReference type="ARBA" id="ARBA00022833"/>
    </source>
</evidence>
<keyword evidence="6" id="KW-0862">Zinc</keyword>
<gene>
    <name evidence="13" type="primary">ZNF423</name>
</gene>
<dbReference type="Pfam" id="PF00096">
    <property type="entry name" value="zf-C2H2"/>
    <property type="match status" value="5"/>
</dbReference>
<keyword evidence="8" id="KW-0804">Transcription</keyword>
<reference evidence="13" key="4">
    <citation type="submission" date="2025-09" db="UniProtKB">
        <authorList>
            <consortium name="Ensembl"/>
        </authorList>
    </citation>
    <scope>IDENTIFICATION</scope>
</reference>
<evidence type="ECO:0000256" key="9">
    <source>
        <dbReference type="ARBA" id="ARBA00023242"/>
    </source>
</evidence>
<feature type="domain" description="C2H2-type" evidence="12">
    <location>
        <begin position="268"/>
        <end position="295"/>
    </location>
</feature>
<dbReference type="FunFam" id="3.30.160.60:FF:002343">
    <property type="entry name" value="Zinc finger protein 33A"/>
    <property type="match status" value="2"/>
</dbReference>
<dbReference type="Proteomes" id="UP000265140">
    <property type="component" value="Chromosome 22"/>
</dbReference>
<feature type="domain" description="C2H2-type" evidence="12">
    <location>
        <begin position="324"/>
        <end position="351"/>
    </location>
</feature>
<dbReference type="FunFam" id="3.30.160.60:FF:001857">
    <property type="entry name" value="Uncharacterized protein"/>
    <property type="match status" value="1"/>
</dbReference>
<evidence type="ECO:0000256" key="3">
    <source>
        <dbReference type="ARBA" id="ARBA00022723"/>
    </source>
</evidence>
<evidence type="ECO:0000259" key="12">
    <source>
        <dbReference type="PROSITE" id="PS50157"/>
    </source>
</evidence>
<evidence type="ECO:0000256" key="2">
    <source>
        <dbReference type="ARBA" id="ARBA00006991"/>
    </source>
</evidence>
<dbReference type="FunFam" id="3.30.160.60:FF:000478">
    <property type="entry name" value="Zinc finger protein 133"/>
    <property type="match status" value="1"/>
</dbReference>
<evidence type="ECO:0000256" key="5">
    <source>
        <dbReference type="ARBA" id="ARBA00022771"/>
    </source>
</evidence>
<evidence type="ECO:0000256" key="10">
    <source>
        <dbReference type="PROSITE-ProRule" id="PRU00042"/>
    </source>
</evidence>
<evidence type="ECO:0000256" key="7">
    <source>
        <dbReference type="ARBA" id="ARBA00023015"/>
    </source>
</evidence>
<dbReference type="InterPro" id="IPR036236">
    <property type="entry name" value="Znf_C2H2_sf"/>
</dbReference>